<feature type="domain" description="FAD-binding FR-type" evidence="14">
    <location>
        <begin position="142"/>
        <end position="242"/>
    </location>
</feature>
<dbReference type="EMBL" id="CP108133">
    <property type="protein sequence ID" value="WTP50080.1"/>
    <property type="molecule type" value="Genomic_DNA"/>
</dbReference>
<keyword evidence="11" id="KW-0479">Metal-binding</keyword>
<keyword evidence="16" id="KW-1185">Reference proteome</keyword>
<feature type="region of interest" description="Disordered" evidence="12">
    <location>
        <begin position="377"/>
        <end position="400"/>
    </location>
</feature>
<dbReference type="PRINTS" id="PR00410">
    <property type="entry name" value="PHEHYDRXLASE"/>
</dbReference>
<dbReference type="InterPro" id="IPR050415">
    <property type="entry name" value="MRET"/>
</dbReference>
<dbReference type="SUPFAM" id="SSF46458">
    <property type="entry name" value="Globin-like"/>
    <property type="match status" value="1"/>
</dbReference>
<dbReference type="Pfam" id="PF00042">
    <property type="entry name" value="Globin"/>
    <property type="match status" value="1"/>
</dbReference>
<feature type="domain" description="Globin" evidence="13">
    <location>
        <begin position="1"/>
        <end position="134"/>
    </location>
</feature>
<keyword evidence="11" id="KW-0561">Oxygen transport</keyword>
<dbReference type="Gene3D" id="1.10.490.10">
    <property type="entry name" value="Globins"/>
    <property type="match status" value="1"/>
</dbReference>
<evidence type="ECO:0000256" key="2">
    <source>
        <dbReference type="ARBA" id="ARBA00001974"/>
    </source>
</evidence>
<comment type="cofactor">
    <cofactor evidence="1">
        <name>heme b</name>
        <dbReference type="ChEBI" id="CHEBI:60344"/>
    </cofactor>
</comment>
<evidence type="ECO:0000256" key="8">
    <source>
        <dbReference type="ARBA" id="ARBA00023027"/>
    </source>
</evidence>
<comment type="similarity">
    <text evidence="3">In the C-terminal section; belongs to the flavoprotein pyridine nucleotide cytochrome reductase family.</text>
</comment>
<evidence type="ECO:0000256" key="6">
    <source>
        <dbReference type="ARBA" id="ARBA00022857"/>
    </source>
</evidence>
<dbReference type="Gene3D" id="2.40.30.10">
    <property type="entry name" value="Translation factors"/>
    <property type="match status" value="1"/>
</dbReference>
<comment type="similarity">
    <text evidence="11">Belongs to the globin family.</text>
</comment>
<evidence type="ECO:0000256" key="11">
    <source>
        <dbReference type="RuleBase" id="RU000356"/>
    </source>
</evidence>
<accession>A0ABZ1JF95</accession>
<keyword evidence="11" id="KW-0408">Iron</keyword>
<dbReference type="PROSITE" id="PS01033">
    <property type="entry name" value="GLOBIN"/>
    <property type="match status" value="1"/>
</dbReference>
<evidence type="ECO:0000256" key="7">
    <source>
        <dbReference type="ARBA" id="ARBA00023014"/>
    </source>
</evidence>
<evidence type="ECO:0000259" key="14">
    <source>
        <dbReference type="PROSITE" id="PS51384"/>
    </source>
</evidence>
<keyword evidence="6" id="KW-0521">NADP</keyword>
<comment type="catalytic activity">
    <reaction evidence="10">
        <text>2 nitric oxide + NADPH + 2 O2 = 2 nitrate + NADP(+) + H(+)</text>
        <dbReference type="Rhea" id="RHEA:19465"/>
        <dbReference type="ChEBI" id="CHEBI:15378"/>
        <dbReference type="ChEBI" id="CHEBI:15379"/>
        <dbReference type="ChEBI" id="CHEBI:16480"/>
        <dbReference type="ChEBI" id="CHEBI:17632"/>
        <dbReference type="ChEBI" id="CHEBI:57783"/>
        <dbReference type="ChEBI" id="CHEBI:58349"/>
        <dbReference type="EC" id="1.14.12.17"/>
    </reaction>
</comment>
<dbReference type="Pfam" id="PF00970">
    <property type="entry name" value="FAD_binding_6"/>
    <property type="match status" value="1"/>
</dbReference>
<evidence type="ECO:0000256" key="3">
    <source>
        <dbReference type="ARBA" id="ARBA00006401"/>
    </source>
</evidence>
<dbReference type="RefSeq" id="WP_189769786.1">
    <property type="nucleotide sequence ID" value="NZ_BMVY01000002.1"/>
</dbReference>
<comment type="cofactor">
    <cofactor evidence="2">
        <name>FAD</name>
        <dbReference type="ChEBI" id="CHEBI:57692"/>
    </cofactor>
</comment>
<dbReference type="PROSITE" id="PS51384">
    <property type="entry name" value="FAD_FR"/>
    <property type="match status" value="1"/>
</dbReference>
<dbReference type="InterPro" id="IPR009050">
    <property type="entry name" value="Globin-like_sf"/>
</dbReference>
<evidence type="ECO:0000259" key="13">
    <source>
        <dbReference type="PROSITE" id="PS01033"/>
    </source>
</evidence>
<evidence type="ECO:0000313" key="16">
    <source>
        <dbReference type="Proteomes" id="UP001432166"/>
    </source>
</evidence>
<keyword evidence="7" id="KW-0411">Iron-sulfur</keyword>
<dbReference type="InterPro" id="IPR017927">
    <property type="entry name" value="FAD-bd_FR_type"/>
</dbReference>
<sequence length="400" mass="44054">MDPEILRTSFAVVERRAEFALKYFYSHLFWHHPDVRALFPLDSPEDKERQRDRLFTALALVVARLEGPGLHEYLRELGRDHRKYLARPEHYTAVGDSLIAAFAAVSGSAWSAEVEKAWDEAYTLVADAMLDGAGEAESQGQPSWWNAEVVGRTAHRDDLAVLTLRPDRPLPHLPGQYVSVGSPRAPGVWRPYSVGNAPRCDGTLDLHVSLVPGGALSPELVRRTREGDVLRLGPPGGRLALRTPVERPLTFIAAGTGWAPVKALLEHLGRAPGAYDEARLFVVARDVAYLYDRVVLEGLRGRVPWLDVTVITPAPGRPKGQATERLLTALGNRANWARHDVYLAGPPGLVEVISSVLPRLGAEPERVFCDELPSTGRERAVDGGRPLGPGAWLLQRPRPR</sequence>
<reference evidence="15" key="1">
    <citation type="submission" date="2022-10" db="EMBL/GenBank/DDBJ databases">
        <title>The complete genomes of actinobacterial strains from the NBC collection.</title>
        <authorList>
            <person name="Joergensen T.S."/>
            <person name="Alvarez Arevalo M."/>
            <person name="Sterndorff E.B."/>
            <person name="Faurdal D."/>
            <person name="Vuksanovic O."/>
            <person name="Mourched A.-S."/>
            <person name="Charusanti P."/>
            <person name="Shaw S."/>
            <person name="Blin K."/>
            <person name="Weber T."/>
        </authorList>
    </citation>
    <scope>NUCLEOTIDE SEQUENCE</scope>
    <source>
        <strain evidence="15">NBC_00189</strain>
    </source>
</reference>
<organism evidence="15 16">
    <name type="scientific">Streptomyces tauricus</name>
    <dbReference type="NCBI Taxonomy" id="68274"/>
    <lineage>
        <taxon>Bacteria</taxon>
        <taxon>Bacillati</taxon>
        <taxon>Actinomycetota</taxon>
        <taxon>Actinomycetes</taxon>
        <taxon>Kitasatosporales</taxon>
        <taxon>Streptomycetaceae</taxon>
        <taxon>Streptomyces</taxon>
        <taxon>Streptomyces aurantiacus group</taxon>
    </lineage>
</organism>
<keyword evidence="5" id="KW-0001">2Fe-2S</keyword>
<dbReference type="InterPro" id="IPR000971">
    <property type="entry name" value="Globin"/>
</dbReference>
<dbReference type="PANTHER" id="PTHR47354">
    <property type="entry name" value="NADH OXIDOREDUCTASE HCR"/>
    <property type="match status" value="1"/>
</dbReference>
<dbReference type="CDD" id="cd19753">
    <property type="entry name" value="Mb-like_oxidoreductase"/>
    <property type="match status" value="1"/>
</dbReference>
<comment type="catalytic activity">
    <reaction evidence="9">
        <text>2 nitric oxide + NADH + 2 O2 = 2 nitrate + NAD(+) + H(+)</text>
        <dbReference type="Rhea" id="RHEA:19469"/>
        <dbReference type="ChEBI" id="CHEBI:15378"/>
        <dbReference type="ChEBI" id="CHEBI:15379"/>
        <dbReference type="ChEBI" id="CHEBI:16480"/>
        <dbReference type="ChEBI" id="CHEBI:17632"/>
        <dbReference type="ChEBI" id="CHEBI:57540"/>
        <dbReference type="ChEBI" id="CHEBI:57945"/>
        <dbReference type="EC" id="1.14.12.17"/>
    </reaction>
</comment>
<proteinExistence type="inferred from homology"/>
<dbReference type="EC" id="1.14.12.17" evidence="4"/>
<dbReference type="SUPFAM" id="SSF52343">
    <property type="entry name" value="Ferredoxin reductase-like, C-terminal NADP-linked domain"/>
    <property type="match status" value="1"/>
</dbReference>
<evidence type="ECO:0000256" key="4">
    <source>
        <dbReference type="ARBA" id="ARBA00012229"/>
    </source>
</evidence>
<keyword evidence="8" id="KW-0520">NAD</keyword>
<evidence type="ECO:0000313" key="15">
    <source>
        <dbReference type="EMBL" id="WTP50080.1"/>
    </source>
</evidence>
<dbReference type="InterPro" id="IPR039261">
    <property type="entry name" value="FNR_nucleotide-bd"/>
</dbReference>
<evidence type="ECO:0000256" key="5">
    <source>
        <dbReference type="ARBA" id="ARBA00022714"/>
    </source>
</evidence>
<dbReference type="InterPro" id="IPR008333">
    <property type="entry name" value="Cbr1-like_FAD-bd_dom"/>
</dbReference>
<dbReference type="Pfam" id="PF00175">
    <property type="entry name" value="NAD_binding_1"/>
    <property type="match status" value="1"/>
</dbReference>
<dbReference type="InterPro" id="IPR017938">
    <property type="entry name" value="Riboflavin_synthase-like_b-brl"/>
</dbReference>
<keyword evidence="11" id="KW-0349">Heme</keyword>
<evidence type="ECO:0000256" key="10">
    <source>
        <dbReference type="ARBA" id="ARBA00049433"/>
    </source>
</evidence>
<evidence type="ECO:0000256" key="12">
    <source>
        <dbReference type="SAM" id="MobiDB-lite"/>
    </source>
</evidence>
<dbReference type="SUPFAM" id="SSF63380">
    <property type="entry name" value="Riboflavin synthase domain-like"/>
    <property type="match status" value="1"/>
</dbReference>
<dbReference type="Proteomes" id="UP001432166">
    <property type="component" value="Chromosome"/>
</dbReference>
<dbReference type="InterPro" id="IPR012292">
    <property type="entry name" value="Globin/Proto"/>
</dbReference>
<evidence type="ECO:0000256" key="9">
    <source>
        <dbReference type="ARBA" id="ARBA00048649"/>
    </source>
</evidence>
<dbReference type="PANTHER" id="PTHR47354:SF5">
    <property type="entry name" value="PROTEIN RFBI"/>
    <property type="match status" value="1"/>
</dbReference>
<name>A0ABZ1JF95_9ACTN</name>
<gene>
    <name evidence="15" type="ORF">OG288_18250</name>
</gene>
<keyword evidence="11" id="KW-0813">Transport</keyword>
<dbReference type="InterPro" id="IPR001433">
    <property type="entry name" value="OxRdtase_FAD/NAD-bd"/>
</dbReference>
<dbReference type="Gene3D" id="3.40.50.80">
    <property type="entry name" value="Nucleotide-binding domain of ferredoxin-NADP reductase (FNR) module"/>
    <property type="match status" value="1"/>
</dbReference>
<evidence type="ECO:0000256" key="1">
    <source>
        <dbReference type="ARBA" id="ARBA00001970"/>
    </source>
</evidence>
<protein>
    <recommendedName>
        <fullName evidence="4">nitric oxide dioxygenase</fullName>
        <ecNumber evidence="4">1.14.12.17</ecNumber>
    </recommendedName>
</protein>